<evidence type="ECO:0000313" key="1">
    <source>
        <dbReference type="EMBL" id="MDK8601806.1"/>
    </source>
</evidence>
<dbReference type="EMBL" id="JASPDQ010000009">
    <property type="protein sequence ID" value="MDK8601806.1"/>
    <property type="molecule type" value="Genomic_DNA"/>
</dbReference>
<evidence type="ECO:0000313" key="2">
    <source>
        <dbReference type="Proteomes" id="UP001225576"/>
    </source>
</evidence>
<sequence length="118" mass="13276">MTELLKSGFSRAQADELPEAFVCAKVGWELDSSLFAEGQPLRESFIEARFEAQRTGSSLALRAVLDQAISPSENVTWADHVVQMWELSLLRDGVTAFLPVEEDLRRRLREHRRACASA</sequence>
<protein>
    <submittedName>
        <fullName evidence="1">Uncharacterized protein</fullName>
    </submittedName>
</protein>
<organism evidence="1 2">
    <name type="scientific">Trueperella bernardiae</name>
    <dbReference type="NCBI Taxonomy" id="59561"/>
    <lineage>
        <taxon>Bacteria</taxon>
        <taxon>Bacillati</taxon>
        <taxon>Actinomycetota</taxon>
        <taxon>Actinomycetes</taxon>
        <taxon>Actinomycetales</taxon>
        <taxon>Actinomycetaceae</taxon>
        <taxon>Trueperella</taxon>
    </lineage>
</organism>
<accession>A0AAW6ZKD0</accession>
<dbReference type="Proteomes" id="UP001225576">
    <property type="component" value="Unassembled WGS sequence"/>
</dbReference>
<dbReference type="RefSeq" id="WP_285321408.1">
    <property type="nucleotide sequence ID" value="NZ_JASPDQ010000009.1"/>
</dbReference>
<reference evidence="1" key="1">
    <citation type="submission" date="2023-05" db="EMBL/GenBank/DDBJ databases">
        <title>Genomic Catalog of Human Bladder Bacteria.</title>
        <authorList>
            <person name="Du J."/>
        </authorList>
    </citation>
    <scope>NUCLEOTIDE SEQUENCE</scope>
    <source>
        <strain evidence="1">UMB1304A</strain>
    </source>
</reference>
<proteinExistence type="predicted"/>
<gene>
    <name evidence="1" type="ORF">QP858_04930</name>
</gene>
<dbReference type="AlphaFoldDB" id="A0AAW6ZKD0"/>
<comment type="caution">
    <text evidence="1">The sequence shown here is derived from an EMBL/GenBank/DDBJ whole genome shotgun (WGS) entry which is preliminary data.</text>
</comment>
<name>A0AAW6ZKD0_9ACTO</name>